<feature type="transmembrane region" description="Helical" evidence="1">
    <location>
        <begin position="23"/>
        <end position="42"/>
    </location>
</feature>
<gene>
    <name evidence="2" type="ORF">CFP56_029114</name>
</gene>
<sequence>MGVCNLNSKVSIITIKYFRFRQLFILLFFSIYDLCTSSIYIYNNQDLNISYERTYADEDQQIQHKGLEMIKGLYC</sequence>
<accession>A0AAW0MB94</accession>
<reference evidence="2 3" key="1">
    <citation type="journal article" date="2018" name="Sci. Data">
        <title>The draft genome sequence of cork oak.</title>
        <authorList>
            <person name="Ramos A.M."/>
            <person name="Usie A."/>
            <person name="Barbosa P."/>
            <person name="Barros P.M."/>
            <person name="Capote T."/>
            <person name="Chaves I."/>
            <person name="Simoes F."/>
            <person name="Abreu I."/>
            <person name="Carrasquinho I."/>
            <person name="Faro C."/>
            <person name="Guimaraes J.B."/>
            <person name="Mendonca D."/>
            <person name="Nobrega F."/>
            <person name="Rodrigues L."/>
            <person name="Saibo N.J.M."/>
            <person name="Varela M.C."/>
            <person name="Egas C."/>
            <person name="Matos J."/>
            <person name="Miguel C.M."/>
            <person name="Oliveira M.M."/>
            <person name="Ricardo C.P."/>
            <person name="Goncalves S."/>
        </authorList>
    </citation>
    <scope>NUCLEOTIDE SEQUENCE [LARGE SCALE GENOMIC DNA]</scope>
    <source>
        <strain evidence="3">cv. HL8</strain>
    </source>
</reference>
<evidence type="ECO:0000313" key="2">
    <source>
        <dbReference type="EMBL" id="KAK7860900.1"/>
    </source>
</evidence>
<keyword evidence="1" id="KW-0472">Membrane</keyword>
<protein>
    <submittedName>
        <fullName evidence="2">Uncharacterized protein</fullName>
    </submittedName>
</protein>
<dbReference type="AlphaFoldDB" id="A0AAW0MB94"/>
<keyword evidence="3" id="KW-1185">Reference proteome</keyword>
<proteinExistence type="predicted"/>
<organism evidence="2 3">
    <name type="scientific">Quercus suber</name>
    <name type="common">Cork oak</name>
    <dbReference type="NCBI Taxonomy" id="58331"/>
    <lineage>
        <taxon>Eukaryota</taxon>
        <taxon>Viridiplantae</taxon>
        <taxon>Streptophyta</taxon>
        <taxon>Embryophyta</taxon>
        <taxon>Tracheophyta</taxon>
        <taxon>Spermatophyta</taxon>
        <taxon>Magnoliopsida</taxon>
        <taxon>eudicotyledons</taxon>
        <taxon>Gunneridae</taxon>
        <taxon>Pentapetalae</taxon>
        <taxon>rosids</taxon>
        <taxon>fabids</taxon>
        <taxon>Fagales</taxon>
        <taxon>Fagaceae</taxon>
        <taxon>Quercus</taxon>
    </lineage>
</organism>
<evidence type="ECO:0000256" key="1">
    <source>
        <dbReference type="SAM" id="Phobius"/>
    </source>
</evidence>
<dbReference type="EMBL" id="PKMF04000004">
    <property type="protein sequence ID" value="KAK7860900.1"/>
    <property type="molecule type" value="Genomic_DNA"/>
</dbReference>
<keyword evidence="1" id="KW-0812">Transmembrane</keyword>
<dbReference type="Proteomes" id="UP000237347">
    <property type="component" value="Unassembled WGS sequence"/>
</dbReference>
<keyword evidence="1" id="KW-1133">Transmembrane helix</keyword>
<name>A0AAW0MB94_QUESU</name>
<evidence type="ECO:0000313" key="3">
    <source>
        <dbReference type="Proteomes" id="UP000237347"/>
    </source>
</evidence>
<comment type="caution">
    <text evidence="2">The sequence shown here is derived from an EMBL/GenBank/DDBJ whole genome shotgun (WGS) entry which is preliminary data.</text>
</comment>